<dbReference type="AlphaFoldDB" id="A0A8H6H9Q1"/>
<feature type="region of interest" description="Disordered" evidence="1">
    <location>
        <begin position="1"/>
        <end position="26"/>
    </location>
</feature>
<feature type="compositionally biased region" description="Low complexity" evidence="1">
    <location>
        <begin position="276"/>
        <end position="293"/>
    </location>
</feature>
<accession>A0A8H6H9Q1</accession>
<keyword evidence="3" id="KW-1185">Reference proteome</keyword>
<proteinExistence type="predicted"/>
<dbReference type="EMBL" id="JACGCI010000161">
    <property type="protein sequence ID" value="KAF6742979.1"/>
    <property type="molecule type" value="Genomic_DNA"/>
</dbReference>
<dbReference type="SUPFAM" id="SSF56112">
    <property type="entry name" value="Protein kinase-like (PK-like)"/>
    <property type="match status" value="1"/>
</dbReference>
<sequence>MPRENSKGSEKPSARSGAATPRNVPTKQFFTAMTKNKYFGKRLYPEDDPVSYQTVYDFVKTHIDFFQQWLAFASSNANKASMSKQAQENLQARKFVCHLVPWVIDSSAPPQPDYTPGKYDKATKRLVVNCITDLGGHAEQLELKLSDVSTVKESVIVGYFVEHILPMVNFLWKLRWMTVRLAQAQSESPISIDVSERPKFAWQMEGATSDGSPDVSIWLAPQPGEPPTIRTVFETKHRRLQNAFDDIHHHLVKISQKISDEQIVDLTNETLYRKNPNSSQSNPSTSAATSSVLSPPSSTASHFLTHSAGFERLIAAEVASASTSPTQSTSTRLSTTSEVLTSSKALTSTTASYKIIPGGYTFLSNLPMLTGLASLVQGWGLSFMAKGPIYLLNFFNVLAKLEASPASGVLSVSPNLLRKPTQEKSLILLDFLLAVFDDMEKRNQEHGLISSVWTFVFISMIFPFIGQLTLPYASERYVFKFPGWYRFLCWELKGGCYTVPTRQGTITWTPFFVLKEFDDNRVFETEYEALRSLRGYQGIMQLFGKGVSMRGKPCVVMEDGGQPTRFSNDDPSEWDNVAPILEGIHTSGWHHHDLHGENVLEDANGLLSIIDFGNAVRAEMCSEDERCPDWKFMRGKEE</sequence>
<protein>
    <recommendedName>
        <fullName evidence="4">Protein kinase domain-containing protein</fullName>
    </recommendedName>
</protein>
<dbReference type="Proteomes" id="UP000521943">
    <property type="component" value="Unassembled WGS sequence"/>
</dbReference>
<reference evidence="2 3" key="1">
    <citation type="submission" date="2020-07" db="EMBL/GenBank/DDBJ databases">
        <title>Comparative genomics of pyrophilous fungi reveals a link between fire events and developmental genes.</title>
        <authorList>
            <consortium name="DOE Joint Genome Institute"/>
            <person name="Steindorff A.S."/>
            <person name="Carver A."/>
            <person name="Calhoun S."/>
            <person name="Stillman K."/>
            <person name="Liu H."/>
            <person name="Lipzen A."/>
            <person name="Pangilinan J."/>
            <person name="Labutti K."/>
            <person name="Bruns T.D."/>
            <person name="Grigoriev I.V."/>
        </authorList>
    </citation>
    <scope>NUCLEOTIDE SEQUENCE [LARGE SCALE GENOMIC DNA]</scope>
    <source>
        <strain evidence="2 3">CBS 144469</strain>
    </source>
</reference>
<gene>
    <name evidence="2" type="ORF">DFP72DRAFT_1080966</name>
</gene>
<dbReference type="Gene3D" id="1.10.510.10">
    <property type="entry name" value="Transferase(Phosphotransferase) domain 1"/>
    <property type="match status" value="1"/>
</dbReference>
<dbReference type="InterPro" id="IPR011009">
    <property type="entry name" value="Kinase-like_dom_sf"/>
</dbReference>
<comment type="caution">
    <text evidence="2">The sequence shown here is derived from an EMBL/GenBank/DDBJ whole genome shotgun (WGS) entry which is preliminary data.</text>
</comment>
<evidence type="ECO:0000256" key="1">
    <source>
        <dbReference type="SAM" id="MobiDB-lite"/>
    </source>
</evidence>
<name>A0A8H6H9Q1_9AGAR</name>
<organism evidence="2 3">
    <name type="scientific">Ephemerocybe angulata</name>
    <dbReference type="NCBI Taxonomy" id="980116"/>
    <lineage>
        <taxon>Eukaryota</taxon>
        <taxon>Fungi</taxon>
        <taxon>Dikarya</taxon>
        <taxon>Basidiomycota</taxon>
        <taxon>Agaricomycotina</taxon>
        <taxon>Agaricomycetes</taxon>
        <taxon>Agaricomycetidae</taxon>
        <taxon>Agaricales</taxon>
        <taxon>Agaricineae</taxon>
        <taxon>Psathyrellaceae</taxon>
        <taxon>Ephemerocybe</taxon>
    </lineage>
</organism>
<feature type="region of interest" description="Disordered" evidence="1">
    <location>
        <begin position="273"/>
        <end position="293"/>
    </location>
</feature>
<evidence type="ECO:0008006" key="4">
    <source>
        <dbReference type="Google" id="ProtNLM"/>
    </source>
</evidence>
<dbReference type="OrthoDB" id="2523927at2759"/>
<evidence type="ECO:0000313" key="3">
    <source>
        <dbReference type="Proteomes" id="UP000521943"/>
    </source>
</evidence>
<feature type="compositionally biased region" description="Basic and acidic residues" evidence="1">
    <location>
        <begin position="1"/>
        <end position="13"/>
    </location>
</feature>
<evidence type="ECO:0000313" key="2">
    <source>
        <dbReference type="EMBL" id="KAF6742979.1"/>
    </source>
</evidence>